<keyword evidence="4" id="KW-0176">Collagen</keyword>
<organism evidence="4">
    <name type="scientific">Aquarana catesbeiana</name>
    <name type="common">American bullfrog</name>
    <name type="synonym">Rana catesbeiana</name>
    <dbReference type="NCBI Taxonomy" id="8400"/>
    <lineage>
        <taxon>Eukaryota</taxon>
        <taxon>Metazoa</taxon>
        <taxon>Chordata</taxon>
        <taxon>Craniata</taxon>
        <taxon>Vertebrata</taxon>
        <taxon>Euteleostomi</taxon>
        <taxon>Amphibia</taxon>
        <taxon>Batrachia</taxon>
        <taxon>Anura</taxon>
        <taxon>Neobatrachia</taxon>
        <taxon>Ranoidea</taxon>
        <taxon>Ranidae</taxon>
        <taxon>Aquarana</taxon>
    </lineage>
</organism>
<keyword evidence="2" id="KW-0732">Signal</keyword>
<dbReference type="FunFam" id="2.10.70.10:FF:000013">
    <property type="entry name" value="Collagen, type I, alpha 1"/>
    <property type="match status" value="1"/>
</dbReference>
<feature type="region of interest" description="Disordered" evidence="1">
    <location>
        <begin position="97"/>
        <end position="136"/>
    </location>
</feature>
<protein>
    <submittedName>
        <fullName evidence="4">Collagen alpha-1III chain</fullName>
    </submittedName>
</protein>
<dbReference type="GO" id="GO:0030514">
    <property type="term" value="P:negative regulation of BMP signaling pathway"/>
    <property type="evidence" value="ECO:0007669"/>
    <property type="project" value="TreeGrafter"/>
</dbReference>
<dbReference type="SUPFAM" id="SSF57603">
    <property type="entry name" value="FnI-like domain"/>
    <property type="match status" value="1"/>
</dbReference>
<dbReference type="InterPro" id="IPR052278">
    <property type="entry name" value="Chordin-like_regulators"/>
</dbReference>
<feature type="signal peptide" evidence="2">
    <location>
        <begin position="1"/>
        <end position="24"/>
    </location>
</feature>
<evidence type="ECO:0000313" key="4">
    <source>
        <dbReference type="EMBL" id="ACO51741.1"/>
    </source>
</evidence>
<dbReference type="InterPro" id="IPR001007">
    <property type="entry name" value="VWF_dom"/>
</dbReference>
<dbReference type="PANTHER" id="PTHR46526:SF1">
    <property type="entry name" value="CHORDIN"/>
    <property type="match status" value="1"/>
</dbReference>
<dbReference type="GO" id="GO:0009953">
    <property type="term" value="P:dorsal/ventral pattern formation"/>
    <property type="evidence" value="ECO:0007669"/>
    <property type="project" value="TreeGrafter"/>
</dbReference>
<evidence type="ECO:0000259" key="3">
    <source>
        <dbReference type="PROSITE" id="PS50184"/>
    </source>
</evidence>
<dbReference type="GO" id="GO:0005581">
    <property type="term" value="C:collagen trimer"/>
    <property type="evidence" value="ECO:0007669"/>
    <property type="project" value="UniProtKB-KW"/>
</dbReference>
<gene>
    <name evidence="4" type="primary">CO3A1</name>
</gene>
<dbReference type="PROSITE" id="PS01208">
    <property type="entry name" value="VWFC_1"/>
    <property type="match status" value="1"/>
</dbReference>
<dbReference type="SMART" id="SM00214">
    <property type="entry name" value="VWC"/>
    <property type="match status" value="1"/>
</dbReference>
<dbReference type="GO" id="GO:0036122">
    <property type="term" value="F:BMP binding"/>
    <property type="evidence" value="ECO:0007669"/>
    <property type="project" value="TreeGrafter"/>
</dbReference>
<dbReference type="PROSITE" id="PS50184">
    <property type="entry name" value="VWFC_2"/>
    <property type="match status" value="1"/>
</dbReference>
<dbReference type="Pfam" id="PF00093">
    <property type="entry name" value="VWC"/>
    <property type="match status" value="1"/>
</dbReference>
<dbReference type="EMBL" id="BT081610">
    <property type="protein sequence ID" value="ACO51741.1"/>
    <property type="molecule type" value="mRNA"/>
</dbReference>
<proteinExistence type="evidence at transcript level"/>
<evidence type="ECO:0000256" key="1">
    <source>
        <dbReference type="SAM" id="MobiDB-lite"/>
    </source>
</evidence>
<dbReference type="Pfam" id="PF01391">
    <property type="entry name" value="Collagen"/>
    <property type="match status" value="1"/>
</dbReference>
<evidence type="ECO:0000256" key="2">
    <source>
        <dbReference type="SAM" id="SignalP"/>
    </source>
</evidence>
<dbReference type="GO" id="GO:0005615">
    <property type="term" value="C:extracellular space"/>
    <property type="evidence" value="ECO:0007669"/>
    <property type="project" value="TreeGrafter"/>
</dbReference>
<reference evidence="4" key="1">
    <citation type="submission" date="2009-04" db="EMBL/GenBank/DDBJ databases">
        <title>Rana catesbeiana ESTs and full-length cDNAs.</title>
        <authorList>
            <person name="Helbing C.C."/>
            <person name="Veldhoen N."/>
            <person name="Leong J."/>
            <person name="Koop B.F."/>
        </authorList>
    </citation>
    <scope>NUCLEOTIDE SEQUENCE</scope>
    <source>
        <tissue evidence="4">Mixed tissue</tissue>
    </source>
</reference>
<dbReference type="Gene3D" id="2.10.70.10">
    <property type="entry name" value="Complement Module, domain 1"/>
    <property type="match status" value="1"/>
</dbReference>
<feature type="chain" id="PRO_5002907858" evidence="2">
    <location>
        <begin position="25"/>
        <end position="198"/>
    </location>
</feature>
<feature type="domain" description="VWFC" evidence="3">
    <location>
        <begin position="32"/>
        <end position="91"/>
    </location>
</feature>
<dbReference type="AlphaFoldDB" id="C1C431"/>
<name>C1C431_AQUCT</name>
<dbReference type="InterPro" id="IPR008160">
    <property type="entry name" value="Collagen"/>
</dbReference>
<dbReference type="PANTHER" id="PTHR46526">
    <property type="entry name" value="CHORDIN"/>
    <property type="match status" value="1"/>
</dbReference>
<sequence>MMSFVQISALLCILAVAYPSLILAQQQEVQSATCTHQGQTYADRDVWKPEPCQICVCDTGSVLCDEIMCDDTDPECENPEIPFGECCPICPSPPSPTPAESANGKPGQKGSKGDNGIPGRNGENGSPGVPGPPGPPGPPGICEGCGSLNGGGEPVCNLYFYFHITHFMSRMYEKIPYPFMFSYSYNHSFGRSNKGEWA</sequence>
<accession>C1C431</accession>